<dbReference type="Proteomes" id="UP000009138">
    <property type="component" value="Unassembled WGS sequence"/>
</dbReference>
<reference evidence="1 2" key="1">
    <citation type="journal article" date="2009" name="PLoS Genet.">
        <title>Genomic analysis of the basal lineage fungus Rhizopus oryzae reveals a whole-genome duplication.</title>
        <authorList>
            <person name="Ma L.-J."/>
            <person name="Ibrahim A.S."/>
            <person name="Skory C."/>
            <person name="Grabherr M.G."/>
            <person name="Burger G."/>
            <person name="Butler M."/>
            <person name="Elias M."/>
            <person name="Idnurm A."/>
            <person name="Lang B.F."/>
            <person name="Sone T."/>
            <person name="Abe A."/>
            <person name="Calvo S.E."/>
            <person name="Corrochano L.M."/>
            <person name="Engels R."/>
            <person name="Fu J."/>
            <person name="Hansberg W."/>
            <person name="Kim J.-M."/>
            <person name="Kodira C.D."/>
            <person name="Koehrsen M.J."/>
            <person name="Liu B."/>
            <person name="Miranda-Saavedra D."/>
            <person name="O'Leary S."/>
            <person name="Ortiz-Castellanos L."/>
            <person name="Poulter R."/>
            <person name="Rodriguez-Romero J."/>
            <person name="Ruiz-Herrera J."/>
            <person name="Shen Y.-Q."/>
            <person name="Zeng Q."/>
            <person name="Galagan J."/>
            <person name="Birren B.W."/>
            <person name="Cuomo C.A."/>
            <person name="Wickes B.L."/>
        </authorList>
    </citation>
    <scope>NUCLEOTIDE SEQUENCE [LARGE SCALE GENOMIC DNA]</scope>
    <source>
        <strain evidence="2">RA 99-880 / ATCC MYA-4621 / FGSC 9543 / NRRL 43880</strain>
    </source>
</reference>
<sequence length="78" mass="8334">MQRELAKPNNQKSCVDYATIVLRAGTASVIGQYMSCTTSETENGDSSTCTVPTGATNFKDTSDTFSLPKKQQPPQGSI</sequence>
<name>I1C2D5_RHIO9</name>
<evidence type="ECO:0000313" key="1">
    <source>
        <dbReference type="EMBL" id="EIE82615.1"/>
    </source>
</evidence>
<accession>I1C2D5</accession>
<dbReference type="GeneID" id="93614291"/>
<proteinExistence type="predicted"/>
<organism evidence="1 2">
    <name type="scientific">Rhizopus delemar (strain RA 99-880 / ATCC MYA-4621 / FGSC 9543 / NRRL 43880)</name>
    <name type="common">Mucormycosis agent</name>
    <name type="synonym">Rhizopus arrhizus var. delemar</name>
    <dbReference type="NCBI Taxonomy" id="246409"/>
    <lineage>
        <taxon>Eukaryota</taxon>
        <taxon>Fungi</taxon>
        <taxon>Fungi incertae sedis</taxon>
        <taxon>Mucoromycota</taxon>
        <taxon>Mucoromycotina</taxon>
        <taxon>Mucoromycetes</taxon>
        <taxon>Mucorales</taxon>
        <taxon>Mucorineae</taxon>
        <taxon>Rhizopodaceae</taxon>
        <taxon>Rhizopus</taxon>
    </lineage>
</organism>
<protein>
    <submittedName>
        <fullName evidence="1">Uncharacterized protein</fullName>
    </submittedName>
</protein>
<dbReference type="AlphaFoldDB" id="I1C2D5"/>
<gene>
    <name evidence="1" type="ORF">RO3G_07320</name>
</gene>
<dbReference type="InParanoid" id="I1C2D5"/>
<dbReference type="OrthoDB" id="2297697at2759"/>
<dbReference type="VEuPathDB" id="FungiDB:RO3G_07320"/>
<dbReference type="RefSeq" id="XP_067518011.1">
    <property type="nucleotide sequence ID" value="XM_067661910.1"/>
</dbReference>
<dbReference type="EMBL" id="CH476736">
    <property type="protein sequence ID" value="EIE82615.1"/>
    <property type="molecule type" value="Genomic_DNA"/>
</dbReference>
<keyword evidence="2" id="KW-1185">Reference proteome</keyword>
<evidence type="ECO:0000313" key="2">
    <source>
        <dbReference type="Proteomes" id="UP000009138"/>
    </source>
</evidence>